<keyword evidence="4" id="KW-0732">Signal</keyword>
<dbReference type="InterPro" id="IPR042185">
    <property type="entry name" value="Serpin_sf_2"/>
</dbReference>
<feature type="domain" description="Serpin" evidence="5">
    <location>
        <begin position="48"/>
        <end position="407"/>
    </location>
</feature>
<evidence type="ECO:0000256" key="2">
    <source>
        <dbReference type="ARBA" id="ARBA00022900"/>
    </source>
</evidence>
<dbReference type="InterPro" id="IPR000215">
    <property type="entry name" value="Serpin_fam"/>
</dbReference>
<evidence type="ECO:0000313" key="6">
    <source>
        <dbReference type="EMBL" id="JAV47828.1"/>
    </source>
</evidence>
<dbReference type="InterPro" id="IPR023796">
    <property type="entry name" value="Serpin_dom"/>
</dbReference>
<dbReference type="GO" id="GO:0005615">
    <property type="term" value="C:extracellular space"/>
    <property type="evidence" value="ECO:0007669"/>
    <property type="project" value="InterPro"/>
</dbReference>
<dbReference type="InterPro" id="IPR023795">
    <property type="entry name" value="Serpin_CS"/>
</dbReference>
<name>A0A1W7R9K4_9SCOR</name>
<evidence type="ECO:0000256" key="1">
    <source>
        <dbReference type="ARBA" id="ARBA00022690"/>
    </source>
</evidence>
<protein>
    <submittedName>
        <fullName evidence="6">Serpin B3</fullName>
    </submittedName>
</protein>
<dbReference type="GO" id="GO:0004867">
    <property type="term" value="F:serine-type endopeptidase inhibitor activity"/>
    <property type="evidence" value="ECO:0007669"/>
    <property type="project" value="UniProtKB-KW"/>
</dbReference>
<sequence>MQKILLLLISCFATVISNCLPENDTVVTTTDIKRNLLSFEYGSTEFALDMFRQLFYGSLNLFFSPFSVWLSLATIYIGSKHQTAKELSSVLGISDIDLALLPSALNAFLEICTGCKEDNKSTVKIANRIYFQEDLQLKLCDQQVEKLFYKIDFKSDPEKARVSINEFIENQTNGKIQELIPPQSIDSFTQMIIANAVYFKGIWKNQFNEKMTLPVPFYLDREINLTVPMMNTIGTYLYGFSNHMDCQAVEIPYDGGSINMLILLPRHSFRGLDILARTITPERLEILLNSMISQEVLLTIPKFKVQQQYELSKTLQMIGLRNLFDPRFSDFSGFTGTKGLSIDAIYHKSYIKVNEKGTEAAAATGALLSRDSHPLGIIRFYVDRPFMYCIRDSDSKVLLFMGTVKNPLVK</sequence>
<dbReference type="Gene3D" id="2.30.39.10">
    <property type="entry name" value="Alpha-1-antitrypsin, domain 1"/>
    <property type="match status" value="1"/>
</dbReference>
<dbReference type="SUPFAM" id="SSF56574">
    <property type="entry name" value="Serpins"/>
    <property type="match status" value="1"/>
</dbReference>
<dbReference type="SMART" id="SM00093">
    <property type="entry name" value="SERPIN"/>
    <property type="match status" value="1"/>
</dbReference>
<feature type="signal peptide" evidence="4">
    <location>
        <begin position="1"/>
        <end position="17"/>
    </location>
</feature>
<dbReference type="EMBL" id="GFAH01000561">
    <property type="protein sequence ID" value="JAV47828.1"/>
    <property type="molecule type" value="Transcribed_RNA"/>
</dbReference>
<dbReference type="Pfam" id="PF00079">
    <property type="entry name" value="Serpin"/>
    <property type="match status" value="1"/>
</dbReference>
<dbReference type="InterPro" id="IPR036186">
    <property type="entry name" value="Serpin_sf"/>
</dbReference>
<dbReference type="PROSITE" id="PS00284">
    <property type="entry name" value="SERPIN"/>
    <property type="match status" value="1"/>
</dbReference>
<dbReference type="AlphaFoldDB" id="A0A1W7R9K4"/>
<organism evidence="6">
    <name type="scientific">Hadrurus spadix</name>
    <dbReference type="NCBI Taxonomy" id="141984"/>
    <lineage>
        <taxon>Eukaryota</taxon>
        <taxon>Metazoa</taxon>
        <taxon>Ecdysozoa</taxon>
        <taxon>Arthropoda</taxon>
        <taxon>Chelicerata</taxon>
        <taxon>Arachnida</taxon>
        <taxon>Scorpiones</taxon>
        <taxon>Iurida</taxon>
        <taxon>Iuroidea</taxon>
        <taxon>Hadrurus</taxon>
    </lineage>
</organism>
<reference evidence="6" key="1">
    <citation type="submission" date="2016-11" db="EMBL/GenBank/DDBJ databases">
        <title>Venom-gland transcriptomics and venom proteomics of the black-back scorpion (Hadrurus spadix) reveal detectability challenges and an unexplored realm of animal toxin diversity.</title>
        <authorList>
            <person name="Rokyta D.R."/>
            <person name="Ward M.J."/>
        </authorList>
    </citation>
    <scope>NUCLEOTIDE SEQUENCE</scope>
    <source>
        <tissue evidence="6">Venom gland</tissue>
    </source>
</reference>
<dbReference type="InterPro" id="IPR042178">
    <property type="entry name" value="Serpin_sf_1"/>
</dbReference>
<dbReference type="Gene3D" id="3.30.497.10">
    <property type="entry name" value="Antithrombin, subunit I, domain 2"/>
    <property type="match status" value="1"/>
</dbReference>
<feature type="chain" id="PRO_5011986678" evidence="4">
    <location>
        <begin position="18"/>
        <end position="410"/>
    </location>
</feature>
<evidence type="ECO:0000259" key="5">
    <source>
        <dbReference type="SMART" id="SM00093"/>
    </source>
</evidence>
<dbReference type="PANTHER" id="PTHR11461:SF278">
    <property type="entry name" value="SERINE PROTEASE INHIBITOR 88EA"/>
    <property type="match status" value="1"/>
</dbReference>
<dbReference type="PANTHER" id="PTHR11461">
    <property type="entry name" value="SERINE PROTEASE INHIBITOR, SERPIN"/>
    <property type="match status" value="1"/>
</dbReference>
<comment type="similarity">
    <text evidence="3">Belongs to the serpin family.</text>
</comment>
<proteinExistence type="inferred from homology"/>
<keyword evidence="1" id="KW-0646">Protease inhibitor</keyword>
<evidence type="ECO:0000256" key="3">
    <source>
        <dbReference type="RuleBase" id="RU000411"/>
    </source>
</evidence>
<keyword evidence="2" id="KW-0722">Serine protease inhibitor</keyword>
<accession>A0A1W7R9K4</accession>
<evidence type="ECO:0000256" key="4">
    <source>
        <dbReference type="SAM" id="SignalP"/>
    </source>
</evidence>